<feature type="transmembrane region" description="Helical" evidence="7">
    <location>
        <begin position="132"/>
        <end position="151"/>
    </location>
</feature>
<dbReference type="Gene3D" id="1.20.1250.20">
    <property type="entry name" value="MFS general substrate transporter like domains"/>
    <property type="match status" value="2"/>
</dbReference>
<evidence type="ECO:0000256" key="2">
    <source>
        <dbReference type="ARBA" id="ARBA00022448"/>
    </source>
</evidence>
<dbReference type="PANTHER" id="PTHR43791">
    <property type="entry name" value="PERMEASE-RELATED"/>
    <property type="match status" value="1"/>
</dbReference>
<feature type="transmembrane region" description="Helical" evidence="7">
    <location>
        <begin position="103"/>
        <end position="120"/>
    </location>
</feature>
<reference evidence="8" key="1">
    <citation type="submission" date="2023-06" db="EMBL/GenBank/DDBJ databases">
        <title>Multi-omics analyses reveal the molecular pathogenesis toolkit of Lasiodiplodia hormozganensis, a cross-kingdom pathogen.</title>
        <authorList>
            <person name="Felix C."/>
            <person name="Meneses R."/>
            <person name="Goncalves M.F.M."/>
            <person name="Tilleman L."/>
            <person name="Duarte A.S."/>
            <person name="Jorrin-Novo J.V."/>
            <person name="Van De Peer Y."/>
            <person name="Deforce D."/>
            <person name="Van Nieuwerburgh F."/>
            <person name="Esteves A.C."/>
            <person name="Alves A."/>
        </authorList>
    </citation>
    <scope>NUCLEOTIDE SEQUENCE</scope>
    <source>
        <strain evidence="8">CBS 339.90</strain>
    </source>
</reference>
<dbReference type="Proteomes" id="UP001175001">
    <property type="component" value="Unassembled WGS sequence"/>
</dbReference>
<dbReference type="GO" id="GO:0016020">
    <property type="term" value="C:membrane"/>
    <property type="evidence" value="ECO:0007669"/>
    <property type="project" value="UniProtKB-SubCell"/>
</dbReference>
<feature type="transmembrane region" description="Helical" evidence="7">
    <location>
        <begin position="66"/>
        <end position="83"/>
    </location>
</feature>
<organism evidence="8 9">
    <name type="scientific">Lasiodiplodia hormozganensis</name>
    <dbReference type="NCBI Taxonomy" id="869390"/>
    <lineage>
        <taxon>Eukaryota</taxon>
        <taxon>Fungi</taxon>
        <taxon>Dikarya</taxon>
        <taxon>Ascomycota</taxon>
        <taxon>Pezizomycotina</taxon>
        <taxon>Dothideomycetes</taxon>
        <taxon>Dothideomycetes incertae sedis</taxon>
        <taxon>Botryosphaeriales</taxon>
        <taxon>Botryosphaeriaceae</taxon>
        <taxon>Lasiodiplodia</taxon>
    </lineage>
</organism>
<evidence type="ECO:0000256" key="5">
    <source>
        <dbReference type="ARBA" id="ARBA00023136"/>
    </source>
</evidence>
<dbReference type="AlphaFoldDB" id="A0AA39YYS1"/>
<dbReference type="GO" id="GO:0022857">
    <property type="term" value="F:transmembrane transporter activity"/>
    <property type="evidence" value="ECO:0007669"/>
    <property type="project" value="InterPro"/>
</dbReference>
<gene>
    <name evidence="8" type="primary">nuo-12.3</name>
    <name evidence="8" type="ORF">DIS24_g2914</name>
</gene>
<keyword evidence="2" id="KW-0813">Transport</keyword>
<evidence type="ECO:0000313" key="9">
    <source>
        <dbReference type="Proteomes" id="UP001175001"/>
    </source>
</evidence>
<feature type="transmembrane region" description="Helical" evidence="7">
    <location>
        <begin position="193"/>
        <end position="213"/>
    </location>
</feature>
<evidence type="ECO:0000256" key="3">
    <source>
        <dbReference type="ARBA" id="ARBA00022692"/>
    </source>
</evidence>
<feature type="transmembrane region" description="Helical" evidence="7">
    <location>
        <begin position="326"/>
        <end position="345"/>
    </location>
</feature>
<comment type="subcellular location">
    <subcellularLocation>
        <location evidence="1">Membrane</location>
        <topology evidence="1">Multi-pass membrane protein</topology>
    </subcellularLocation>
</comment>
<keyword evidence="9" id="KW-1185">Reference proteome</keyword>
<comment type="caution">
    <text evidence="8">The sequence shown here is derived from an EMBL/GenBank/DDBJ whole genome shotgun (WGS) entry which is preliminary data.</text>
</comment>
<feature type="transmembrane region" description="Helical" evidence="7">
    <location>
        <begin position="157"/>
        <end position="181"/>
    </location>
</feature>
<accession>A0AA39YYS1</accession>
<sequence>MASSLDPREAEDTKAGPAAGDGEKPQQHVSSAATASSSWEADREMVVGSTAVFVDKVAERSYVRKLDFYLLPMMSLMYFFNSVDRSNLGNAKTDGMDKDLGFVGEQYSLLILLFYVPNGLCDLPLNMLTKRCAFEAGFFAGAVFYLTLFYTRGELGFRIAIFFGSALLAAAFSGLISFGVFRIQHVSIPGWKWLFIIEGAMTVVVALVAFFWLPASSASAWFLTPAEKAAALARTRRDASGAASEEYDVGAMFRSWRSWKFIPWCVISFTYPVAFATVSNFLPQIVARLGYSTIKTNLWTVAPNAVGFCFLLLVTWSSDRLRERTFHIIFSLAVSLAGLIILAAIDPLARPAVAYAATFLLAAGASAFSSTCKPRSHPFQTRKVYALCWECRRQRDALLSEAEHRGEEVRFEEWKWRMKYQSPQAEESSWGKWEASSGQRSSRIGRMSDMIKSGLRKSGAARRQLLATDALLARPTAPPNNPSAMPTPESAAFLEKKPKVPPTFDGVDYNDNAALKAAQDAVLREQWVKSMMARLVREEMGKCYYREGVNHLEKCGHLRERYFELLKESKVKGYLFQQQNIAPK</sequence>
<evidence type="ECO:0000256" key="4">
    <source>
        <dbReference type="ARBA" id="ARBA00022989"/>
    </source>
</evidence>
<dbReference type="InterPro" id="IPR011701">
    <property type="entry name" value="MFS"/>
</dbReference>
<dbReference type="SUPFAM" id="SSF103473">
    <property type="entry name" value="MFS general substrate transporter"/>
    <property type="match status" value="1"/>
</dbReference>
<evidence type="ECO:0000313" key="8">
    <source>
        <dbReference type="EMBL" id="KAK0661051.1"/>
    </source>
</evidence>
<keyword evidence="4 7" id="KW-1133">Transmembrane helix</keyword>
<feature type="compositionally biased region" description="Basic and acidic residues" evidence="6">
    <location>
        <begin position="1"/>
        <end position="14"/>
    </location>
</feature>
<dbReference type="EMBL" id="JAUJDW010000009">
    <property type="protein sequence ID" value="KAK0661051.1"/>
    <property type="molecule type" value="Genomic_DNA"/>
</dbReference>
<keyword evidence="5 7" id="KW-0472">Membrane</keyword>
<feature type="transmembrane region" description="Helical" evidence="7">
    <location>
        <begin position="294"/>
        <end position="314"/>
    </location>
</feature>
<evidence type="ECO:0000256" key="1">
    <source>
        <dbReference type="ARBA" id="ARBA00004141"/>
    </source>
</evidence>
<protein>
    <submittedName>
        <fullName evidence="8">NADH-ubiquinone oxidoreductase 12 kDa subunit</fullName>
    </submittedName>
</protein>
<evidence type="ECO:0000256" key="7">
    <source>
        <dbReference type="SAM" id="Phobius"/>
    </source>
</evidence>
<feature type="transmembrane region" description="Helical" evidence="7">
    <location>
        <begin position="261"/>
        <end position="282"/>
    </location>
</feature>
<feature type="region of interest" description="Disordered" evidence="6">
    <location>
        <begin position="1"/>
        <end position="36"/>
    </location>
</feature>
<proteinExistence type="predicted"/>
<dbReference type="PANTHER" id="PTHR43791:SF9">
    <property type="entry name" value="MAJOR FACILITATOR-TYPE TRANSPORTER HXNP"/>
    <property type="match status" value="1"/>
</dbReference>
<evidence type="ECO:0000256" key="6">
    <source>
        <dbReference type="SAM" id="MobiDB-lite"/>
    </source>
</evidence>
<name>A0AA39YYS1_9PEZI</name>
<feature type="transmembrane region" description="Helical" evidence="7">
    <location>
        <begin position="352"/>
        <end position="370"/>
    </location>
</feature>
<dbReference type="Pfam" id="PF07690">
    <property type="entry name" value="MFS_1"/>
    <property type="match status" value="1"/>
</dbReference>
<dbReference type="InterPro" id="IPR036259">
    <property type="entry name" value="MFS_trans_sf"/>
</dbReference>
<keyword evidence="3 7" id="KW-0812">Transmembrane</keyword>